<organism evidence="2 3">
    <name type="scientific">Novosphingobium aquiterrae</name>
    <dbReference type="NCBI Taxonomy" id="624388"/>
    <lineage>
        <taxon>Bacteria</taxon>
        <taxon>Pseudomonadati</taxon>
        <taxon>Pseudomonadota</taxon>
        <taxon>Alphaproteobacteria</taxon>
        <taxon>Sphingomonadales</taxon>
        <taxon>Sphingomonadaceae</taxon>
        <taxon>Novosphingobium</taxon>
    </lineage>
</organism>
<evidence type="ECO:0000313" key="3">
    <source>
        <dbReference type="Proteomes" id="UP001589943"/>
    </source>
</evidence>
<dbReference type="EMBL" id="JBHLTL010000004">
    <property type="protein sequence ID" value="MFC0589017.1"/>
    <property type="molecule type" value="Genomic_DNA"/>
</dbReference>
<accession>A0ABV6PHZ7</accession>
<name>A0ABV6PHZ7_9SPHN</name>
<reference evidence="2 3" key="1">
    <citation type="submission" date="2024-09" db="EMBL/GenBank/DDBJ databases">
        <authorList>
            <person name="Sun Q."/>
            <person name="Mori K."/>
        </authorList>
    </citation>
    <scope>NUCLEOTIDE SEQUENCE [LARGE SCALE GENOMIC DNA]</scope>
    <source>
        <strain evidence="2 3">NCAIM B.02537</strain>
    </source>
</reference>
<sequence length="83" mass="8743">MLTYAIATLFALTATAAIAVIAQSLLRAAPQVAALRTELGRCSDRAEFTFCIAETVTSVDDGKIVRLPVRARLVAPQALRAAA</sequence>
<proteinExistence type="predicted"/>
<evidence type="ECO:0000256" key="1">
    <source>
        <dbReference type="SAM" id="SignalP"/>
    </source>
</evidence>
<comment type="caution">
    <text evidence="2">The sequence shown here is derived from an EMBL/GenBank/DDBJ whole genome shotgun (WGS) entry which is preliminary data.</text>
</comment>
<feature type="signal peptide" evidence="1">
    <location>
        <begin position="1"/>
        <end position="19"/>
    </location>
</feature>
<dbReference type="Proteomes" id="UP001589943">
    <property type="component" value="Unassembled WGS sequence"/>
</dbReference>
<keyword evidence="1" id="KW-0732">Signal</keyword>
<dbReference type="RefSeq" id="WP_379480526.1">
    <property type="nucleotide sequence ID" value="NZ_JBHLTL010000004.1"/>
</dbReference>
<evidence type="ECO:0000313" key="2">
    <source>
        <dbReference type="EMBL" id="MFC0589017.1"/>
    </source>
</evidence>
<gene>
    <name evidence="2" type="ORF">ACFFF7_06285</name>
</gene>
<feature type="chain" id="PRO_5047380767" evidence="1">
    <location>
        <begin position="20"/>
        <end position="83"/>
    </location>
</feature>
<keyword evidence="3" id="KW-1185">Reference proteome</keyword>
<protein>
    <submittedName>
        <fullName evidence="2">Uncharacterized protein</fullName>
    </submittedName>
</protein>